<gene>
    <name evidence="1" type="ORF">OBRU01_17603</name>
</gene>
<name>A0A0L7KRZ2_OPEBR</name>
<sequence length="80" mass="8804">MSFNLVQEEVRANVASLATKLGIIKARGSQRRDSDTESPYLAMSFNLVQEEVRANVASLATKLGIIKARGSQRKDSDSDY</sequence>
<keyword evidence="1" id="KW-0406">Ion transport</keyword>
<evidence type="ECO:0000313" key="2">
    <source>
        <dbReference type="Proteomes" id="UP000037510"/>
    </source>
</evidence>
<dbReference type="AlphaFoldDB" id="A0A0L7KRZ2"/>
<organism evidence="1 2">
    <name type="scientific">Operophtera brumata</name>
    <name type="common">Winter moth</name>
    <name type="synonym">Phalaena brumata</name>
    <dbReference type="NCBI Taxonomy" id="104452"/>
    <lineage>
        <taxon>Eukaryota</taxon>
        <taxon>Metazoa</taxon>
        <taxon>Ecdysozoa</taxon>
        <taxon>Arthropoda</taxon>
        <taxon>Hexapoda</taxon>
        <taxon>Insecta</taxon>
        <taxon>Pterygota</taxon>
        <taxon>Neoptera</taxon>
        <taxon>Endopterygota</taxon>
        <taxon>Lepidoptera</taxon>
        <taxon>Glossata</taxon>
        <taxon>Ditrysia</taxon>
        <taxon>Geometroidea</taxon>
        <taxon>Geometridae</taxon>
        <taxon>Larentiinae</taxon>
        <taxon>Operophtera</taxon>
    </lineage>
</organism>
<dbReference type="GO" id="GO:0034220">
    <property type="term" value="P:monoatomic ion transmembrane transport"/>
    <property type="evidence" value="ECO:0007669"/>
    <property type="project" value="UniProtKB-KW"/>
</dbReference>
<protein>
    <submittedName>
        <fullName evidence="1">Potassium channel subfamily K member 9</fullName>
    </submittedName>
</protein>
<accession>A0A0L7KRZ2</accession>
<dbReference type="Proteomes" id="UP000037510">
    <property type="component" value="Unassembled WGS sequence"/>
</dbReference>
<keyword evidence="1" id="KW-0813">Transport</keyword>
<proteinExistence type="predicted"/>
<dbReference type="EMBL" id="JTDY01006621">
    <property type="protein sequence ID" value="KOB65831.1"/>
    <property type="molecule type" value="Genomic_DNA"/>
</dbReference>
<keyword evidence="1" id="KW-0407">Ion channel</keyword>
<keyword evidence="2" id="KW-1185">Reference proteome</keyword>
<reference evidence="1 2" key="1">
    <citation type="journal article" date="2015" name="Genome Biol. Evol.">
        <title>The genome of winter moth (Operophtera brumata) provides a genomic perspective on sexual dimorphism and phenology.</title>
        <authorList>
            <person name="Derks M.F."/>
            <person name="Smit S."/>
            <person name="Salis L."/>
            <person name="Schijlen E."/>
            <person name="Bossers A."/>
            <person name="Mateman C."/>
            <person name="Pijl A.S."/>
            <person name="de Ridder D."/>
            <person name="Groenen M.A."/>
            <person name="Visser M.E."/>
            <person name="Megens H.J."/>
        </authorList>
    </citation>
    <scope>NUCLEOTIDE SEQUENCE [LARGE SCALE GENOMIC DNA]</scope>
    <source>
        <strain evidence="1">WM2013NL</strain>
        <tissue evidence="1">Head and thorax</tissue>
    </source>
</reference>
<evidence type="ECO:0000313" key="1">
    <source>
        <dbReference type="EMBL" id="KOB65831.1"/>
    </source>
</evidence>
<comment type="caution">
    <text evidence="1">The sequence shown here is derived from an EMBL/GenBank/DDBJ whole genome shotgun (WGS) entry which is preliminary data.</text>
</comment>